<comment type="cofactor">
    <cofactor evidence="1 10">
        <name>Zn(2+)</name>
        <dbReference type="ChEBI" id="CHEBI:29105"/>
    </cofactor>
</comment>
<dbReference type="GO" id="GO:0008237">
    <property type="term" value="F:metallopeptidase activity"/>
    <property type="evidence" value="ECO:0007669"/>
    <property type="project" value="UniProtKB-KW"/>
</dbReference>
<evidence type="ECO:0000256" key="10">
    <source>
        <dbReference type="RuleBase" id="RU004387"/>
    </source>
</evidence>
<keyword evidence="4 9" id="KW-0645">Protease</keyword>
<dbReference type="SUPFAM" id="SSF53187">
    <property type="entry name" value="Zn-dependent exopeptidases"/>
    <property type="match status" value="1"/>
</dbReference>
<dbReference type="GO" id="GO:0008270">
    <property type="term" value="F:zinc ion binding"/>
    <property type="evidence" value="ECO:0007669"/>
    <property type="project" value="InterPro"/>
</dbReference>
<sequence length="431" mass="47369">MKLIDFFRGNMDFFEFLNTAVTPYHTVDALKSFFKANSFTEIGQTANFEPAKAYFVCREGSVIAFRTPKVWDESSRFRIALAHTDFPTLKISPNPDGMNAGVCTLHTEVYGSPLYTSWLDRDLGYAGMLAYVDSADKLNTLKTKLFRGDKLFRIPQLAVHLNRGVNQDGLKVNPQVDFNALWTGASGSSVSENCKNLFVKALEKELPEGARLIDFDVQLFDAQPANRGGFNDEWIYSGRLDNLSSCHAIAEAMVSATSAENDCLVACFFNNEEVGSNTREGAAGNFLKSVLDSLTSPLSSLASRLSSSIAISIDMAHAEHPNHTEKHEPNHAPLLGKGIVLKTNAQKRYASDLMSSAQLRLLCEKAGIPLQVFIMRNDMPCGSTVGPTVSANLGIPTVDIGEPMLSMHSIREMMATSDHEDMIKLVEALYC</sequence>
<dbReference type="InterPro" id="IPR023358">
    <property type="entry name" value="Peptidase_M18_dom2"/>
</dbReference>
<organism evidence="11 12">
    <name type="scientific">Fibrobacter succinogenes (strain ATCC 19169 / S85)</name>
    <dbReference type="NCBI Taxonomy" id="59374"/>
    <lineage>
        <taxon>Bacteria</taxon>
        <taxon>Pseudomonadati</taxon>
        <taxon>Fibrobacterota</taxon>
        <taxon>Fibrobacteria</taxon>
        <taxon>Fibrobacterales</taxon>
        <taxon>Fibrobacteraceae</taxon>
        <taxon>Fibrobacter</taxon>
    </lineage>
</organism>
<dbReference type="Proteomes" id="UP000000517">
    <property type="component" value="Chromosome"/>
</dbReference>
<evidence type="ECO:0000256" key="4">
    <source>
        <dbReference type="ARBA" id="ARBA00022670"/>
    </source>
</evidence>
<dbReference type="EC" id="3.4.11.-" evidence="10"/>
<dbReference type="HOGENOM" id="CLU_019532_2_0_0"/>
<evidence type="ECO:0000256" key="8">
    <source>
        <dbReference type="ARBA" id="ARBA00023049"/>
    </source>
</evidence>
<keyword evidence="5 9" id="KW-0479">Metal-binding</keyword>
<evidence type="ECO:0000256" key="3">
    <source>
        <dbReference type="ARBA" id="ARBA00022438"/>
    </source>
</evidence>
<keyword evidence="7 9" id="KW-0862">Zinc</keyword>
<dbReference type="GO" id="GO:0005737">
    <property type="term" value="C:cytoplasm"/>
    <property type="evidence" value="ECO:0007669"/>
    <property type="project" value="UniProtKB-ARBA"/>
</dbReference>
<dbReference type="PRINTS" id="PR00932">
    <property type="entry name" value="AMINO1PTASE"/>
</dbReference>
<dbReference type="PANTHER" id="PTHR28570:SF3">
    <property type="entry name" value="ASPARTYL AMINOPEPTIDASE"/>
    <property type="match status" value="1"/>
</dbReference>
<name>D9SBZ5_FIBSS</name>
<dbReference type="AlphaFoldDB" id="D9SBZ5"/>
<dbReference type="GO" id="GO:0004177">
    <property type="term" value="F:aminopeptidase activity"/>
    <property type="evidence" value="ECO:0007669"/>
    <property type="project" value="UniProtKB-KW"/>
</dbReference>
<dbReference type="Pfam" id="PF02127">
    <property type="entry name" value="Peptidase_M18"/>
    <property type="match status" value="1"/>
</dbReference>
<comment type="similarity">
    <text evidence="2 9">Belongs to the peptidase M18 family.</text>
</comment>
<gene>
    <name evidence="11" type="ordered locus">FSU_2142</name>
</gene>
<evidence type="ECO:0000256" key="9">
    <source>
        <dbReference type="RuleBase" id="RU004386"/>
    </source>
</evidence>
<evidence type="ECO:0000256" key="5">
    <source>
        <dbReference type="ARBA" id="ARBA00022723"/>
    </source>
</evidence>
<accession>D9SBZ5</accession>
<evidence type="ECO:0000313" key="12">
    <source>
        <dbReference type="Proteomes" id="UP000000517"/>
    </source>
</evidence>
<keyword evidence="8 9" id="KW-0482">Metalloprotease</keyword>
<evidence type="ECO:0000256" key="6">
    <source>
        <dbReference type="ARBA" id="ARBA00022801"/>
    </source>
</evidence>
<dbReference type="KEGG" id="fsc:FSU_2142"/>
<dbReference type="InterPro" id="IPR001948">
    <property type="entry name" value="Peptidase_M18"/>
</dbReference>
<proteinExistence type="inferred from homology"/>
<evidence type="ECO:0000256" key="1">
    <source>
        <dbReference type="ARBA" id="ARBA00001947"/>
    </source>
</evidence>
<protein>
    <recommendedName>
        <fullName evidence="10">M18 family aminopeptidase</fullName>
        <ecNumber evidence="10">3.4.11.-</ecNumber>
    </recommendedName>
</protein>
<dbReference type="EMBL" id="CP002158">
    <property type="protein sequence ID" value="ADL25907.1"/>
    <property type="molecule type" value="Genomic_DNA"/>
</dbReference>
<dbReference type="NCBIfam" id="NF002759">
    <property type="entry name" value="PRK02813.1"/>
    <property type="match status" value="1"/>
</dbReference>
<keyword evidence="3 9" id="KW-0031">Aminopeptidase</keyword>
<dbReference type="PANTHER" id="PTHR28570">
    <property type="entry name" value="ASPARTYL AMINOPEPTIDASE"/>
    <property type="match status" value="1"/>
</dbReference>
<evidence type="ECO:0000313" key="11">
    <source>
        <dbReference type="EMBL" id="ADL25907.1"/>
    </source>
</evidence>
<evidence type="ECO:0000256" key="7">
    <source>
        <dbReference type="ARBA" id="ARBA00022833"/>
    </source>
</evidence>
<dbReference type="Gene3D" id="3.40.630.10">
    <property type="entry name" value="Zn peptidases"/>
    <property type="match status" value="1"/>
</dbReference>
<evidence type="ECO:0000256" key="2">
    <source>
        <dbReference type="ARBA" id="ARBA00008290"/>
    </source>
</evidence>
<dbReference type="Gene3D" id="2.30.250.10">
    <property type="entry name" value="Aminopeptidase i, Domain 2"/>
    <property type="match status" value="1"/>
</dbReference>
<dbReference type="GO" id="GO:0006508">
    <property type="term" value="P:proteolysis"/>
    <property type="evidence" value="ECO:0007669"/>
    <property type="project" value="UniProtKB-KW"/>
</dbReference>
<dbReference type="eggNOG" id="COG1362">
    <property type="taxonomic scope" value="Bacteria"/>
</dbReference>
<dbReference type="STRING" id="59374.FSU_2142"/>
<reference evidence="12" key="1">
    <citation type="submission" date="2010-08" db="EMBL/GenBank/DDBJ databases">
        <title>Complete sequence of Fibrobacter succinogenes subsp. succinogenes S85.</title>
        <authorList>
            <person name="Durkin A.S."/>
            <person name="Nelson K.E."/>
            <person name="Morrison M."/>
            <person name="Forsberg C.W."/>
            <person name="Wilson D.B."/>
            <person name="Russell J.B."/>
            <person name="Cann I.K.O."/>
            <person name="Mackie R.I."/>
            <person name="White B.A."/>
        </authorList>
    </citation>
    <scope>NUCLEOTIDE SEQUENCE [LARGE SCALE GENOMIC DNA]</scope>
    <source>
        <strain evidence="12">ATCC 19169 / S85</strain>
    </source>
</reference>
<dbReference type="SUPFAM" id="SSF101821">
    <property type="entry name" value="Aminopeptidase/glucanase lid domain"/>
    <property type="match status" value="1"/>
</dbReference>
<keyword evidence="6 9" id="KW-0378">Hydrolase</keyword>